<dbReference type="EMBL" id="VDEP01000237">
    <property type="protein sequence ID" value="KAA1121681.1"/>
    <property type="molecule type" value="Genomic_DNA"/>
</dbReference>
<name>A0A5B0R7C7_PUCGR</name>
<evidence type="ECO:0000313" key="3">
    <source>
        <dbReference type="Proteomes" id="UP000325313"/>
    </source>
</evidence>
<organism evidence="2 3">
    <name type="scientific">Puccinia graminis f. sp. tritici</name>
    <dbReference type="NCBI Taxonomy" id="56615"/>
    <lineage>
        <taxon>Eukaryota</taxon>
        <taxon>Fungi</taxon>
        <taxon>Dikarya</taxon>
        <taxon>Basidiomycota</taxon>
        <taxon>Pucciniomycotina</taxon>
        <taxon>Pucciniomycetes</taxon>
        <taxon>Pucciniales</taxon>
        <taxon>Pucciniaceae</taxon>
        <taxon>Puccinia</taxon>
    </lineage>
</organism>
<feature type="compositionally biased region" description="Basic and acidic residues" evidence="1">
    <location>
        <begin position="75"/>
        <end position="87"/>
    </location>
</feature>
<protein>
    <submittedName>
        <fullName evidence="2">Uncharacterized protein</fullName>
    </submittedName>
</protein>
<evidence type="ECO:0000256" key="1">
    <source>
        <dbReference type="SAM" id="MobiDB-lite"/>
    </source>
</evidence>
<dbReference type="AlphaFoldDB" id="A0A5B0R7C7"/>
<sequence>MDMNSHTKNIIKTREWRMEKYIGLRLSKTFGSLVEVMKGQEERMIHAGNKPRLIERKRRKLINNSISSSHRTKTRDRLIRNGEDVRVQEASQGRVGS</sequence>
<reference evidence="2 3" key="1">
    <citation type="submission" date="2019-05" db="EMBL/GenBank/DDBJ databases">
        <title>Emergence of the Ug99 lineage of the wheat stem rust pathogen through somatic hybridization.</title>
        <authorList>
            <person name="Li F."/>
            <person name="Upadhyaya N.M."/>
            <person name="Sperschneider J."/>
            <person name="Matny O."/>
            <person name="Nguyen-Phuc H."/>
            <person name="Mago R."/>
            <person name="Raley C."/>
            <person name="Miller M.E."/>
            <person name="Silverstein K.A.T."/>
            <person name="Henningsen E."/>
            <person name="Hirsch C.D."/>
            <person name="Visser B."/>
            <person name="Pretorius Z.A."/>
            <person name="Steffenson B.J."/>
            <person name="Schwessinger B."/>
            <person name="Dodds P.N."/>
            <person name="Figueroa M."/>
        </authorList>
    </citation>
    <scope>NUCLEOTIDE SEQUENCE [LARGE SCALE GENOMIC DNA]</scope>
    <source>
        <strain evidence="2 3">Ug99</strain>
    </source>
</reference>
<evidence type="ECO:0000313" key="2">
    <source>
        <dbReference type="EMBL" id="KAA1121681.1"/>
    </source>
</evidence>
<gene>
    <name evidence="2" type="ORF">PGTUg99_016481</name>
</gene>
<comment type="caution">
    <text evidence="2">The sequence shown here is derived from an EMBL/GenBank/DDBJ whole genome shotgun (WGS) entry which is preliminary data.</text>
</comment>
<feature type="region of interest" description="Disordered" evidence="1">
    <location>
        <begin position="64"/>
        <end position="97"/>
    </location>
</feature>
<proteinExistence type="predicted"/>
<dbReference type="Proteomes" id="UP000325313">
    <property type="component" value="Unassembled WGS sequence"/>
</dbReference>
<accession>A0A5B0R7C7</accession>